<keyword evidence="2" id="KW-1185">Reference proteome</keyword>
<proteinExistence type="predicted"/>
<evidence type="ECO:0000313" key="1">
    <source>
        <dbReference type="EMBL" id="KAK9986372.1"/>
    </source>
</evidence>
<dbReference type="EMBL" id="JAZDWU010000011">
    <property type="protein sequence ID" value="KAK9986372.1"/>
    <property type="molecule type" value="Genomic_DNA"/>
</dbReference>
<accession>A0AAW2BMK2</accession>
<dbReference type="AlphaFoldDB" id="A0AAW2BMK2"/>
<evidence type="ECO:0000313" key="2">
    <source>
        <dbReference type="Proteomes" id="UP001459277"/>
    </source>
</evidence>
<protein>
    <submittedName>
        <fullName evidence="1">Uncharacterized protein</fullName>
    </submittedName>
</protein>
<organism evidence="1 2">
    <name type="scientific">Lithocarpus litseifolius</name>
    <dbReference type="NCBI Taxonomy" id="425828"/>
    <lineage>
        <taxon>Eukaryota</taxon>
        <taxon>Viridiplantae</taxon>
        <taxon>Streptophyta</taxon>
        <taxon>Embryophyta</taxon>
        <taxon>Tracheophyta</taxon>
        <taxon>Spermatophyta</taxon>
        <taxon>Magnoliopsida</taxon>
        <taxon>eudicotyledons</taxon>
        <taxon>Gunneridae</taxon>
        <taxon>Pentapetalae</taxon>
        <taxon>rosids</taxon>
        <taxon>fabids</taxon>
        <taxon>Fagales</taxon>
        <taxon>Fagaceae</taxon>
        <taxon>Lithocarpus</taxon>
    </lineage>
</organism>
<comment type="caution">
    <text evidence="1">The sequence shown here is derived from an EMBL/GenBank/DDBJ whole genome shotgun (WGS) entry which is preliminary data.</text>
</comment>
<sequence length="210" mass="24537">MAEEGEHLNTEEPMNIQELLNTMVASQIQLREDMNCMVQQFQNLKGFPEPRFDLVTKTLVPGFELLLECNNKVPKSKKEETTWVPSYWVDYMDPEAMTTFLRDAICNIKDEDGNDWGEPPSDREDEDADLFYEEFDDDVDYYDQDIEDDIEANRWSDTDSDQYILMNVLENTIGKNQQANNMYHEEYPYGHLSDWSSIIDVSSRSSLITP</sequence>
<name>A0AAW2BMK2_9ROSI</name>
<gene>
    <name evidence="1" type="ORF">SO802_031323</name>
</gene>
<reference evidence="1 2" key="1">
    <citation type="submission" date="2024-01" db="EMBL/GenBank/DDBJ databases">
        <title>A telomere-to-telomere, gap-free genome of sweet tea (Lithocarpus litseifolius).</title>
        <authorList>
            <person name="Zhou J."/>
        </authorList>
    </citation>
    <scope>NUCLEOTIDE SEQUENCE [LARGE SCALE GENOMIC DNA]</scope>
    <source>
        <strain evidence="1">Zhou-2022a</strain>
        <tissue evidence="1">Leaf</tissue>
    </source>
</reference>
<dbReference type="Proteomes" id="UP001459277">
    <property type="component" value="Unassembled WGS sequence"/>
</dbReference>